<name>A0A2P2NE52_RHIMU</name>
<organism evidence="1">
    <name type="scientific">Rhizophora mucronata</name>
    <name type="common">Asiatic mangrove</name>
    <dbReference type="NCBI Taxonomy" id="61149"/>
    <lineage>
        <taxon>Eukaryota</taxon>
        <taxon>Viridiplantae</taxon>
        <taxon>Streptophyta</taxon>
        <taxon>Embryophyta</taxon>
        <taxon>Tracheophyta</taxon>
        <taxon>Spermatophyta</taxon>
        <taxon>Magnoliopsida</taxon>
        <taxon>eudicotyledons</taxon>
        <taxon>Gunneridae</taxon>
        <taxon>Pentapetalae</taxon>
        <taxon>rosids</taxon>
        <taxon>fabids</taxon>
        <taxon>Malpighiales</taxon>
        <taxon>Rhizophoraceae</taxon>
        <taxon>Rhizophora</taxon>
    </lineage>
</organism>
<dbReference type="EMBL" id="GGEC01060263">
    <property type="protein sequence ID" value="MBX40747.1"/>
    <property type="molecule type" value="Transcribed_RNA"/>
</dbReference>
<sequence length="8" mass="958">MPKKAQQK</sequence>
<proteinExistence type="predicted"/>
<accession>A0A2P2NE52</accession>
<evidence type="ECO:0000313" key="1">
    <source>
        <dbReference type="EMBL" id="MBX40747.1"/>
    </source>
</evidence>
<reference evidence="1" key="1">
    <citation type="submission" date="2018-02" db="EMBL/GenBank/DDBJ databases">
        <title>Rhizophora mucronata_Transcriptome.</title>
        <authorList>
            <person name="Meera S.P."/>
            <person name="Sreeshan A."/>
            <person name="Augustine A."/>
        </authorList>
    </citation>
    <scope>NUCLEOTIDE SEQUENCE</scope>
    <source>
        <tissue evidence="1">Leaf</tissue>
    </source>
</reference>
<protein>
    <submittedName>
        <fullName evidence="1">Uncharacterized protein</fullName>
    </submittedName>
</protein>